<evidence type="ECO:0000313" key="7">
    <source>
        <dbReference type="Proteomes" id="UP001140217"/>
    </source>
</evidence>
<feature type="chain" id="PRO_5040857112" description="Tyrosinase copper-binding domain-containing protein" evidence="4">
    <location>
        <begin position="21"/>
        <end position="497"/>
    </location>
</feature>
<dbReference type="PANTHER" id="PTHR11474">
    <property type="entry name" value="TYROSINASE FAMILY MEMBER"/>
    <property type="match status" value="1"/>
</dbReference>
<keyword evidence="4" id="KW-0732">Signal</keyword>
<dbReference type="InterPro" id="IPR002227">
    <property type="entry name" value="Tyrosinase_Cu-bd"/>
</dbReference>
<keyword evidence="2" id="KW-0186">Copper</keyword>
<keyword evidence="1" id="KW-0479">Metal-binding</keyword>
<dbReference type="Pfam" id="PF00264">
    <property type="entry name" value="Tyrosinase"/>
    <property type="match status" value="1"/>
</dbReference>
<proteinExistence type="predicted"/>
<dbReference type="OrthoDB" id="6132182at2759"/>
<dbReference type="GO" id="GO:0046872">
    <property type="term" value="F:metal ion binding"/>
    <property type="evidence" value="ECO:0007669"/>
    <property type="project" value="UniProtKB-KW"/>
</dbReference>
<sequence length="497" mass="54381">MKLSSGLVALAALVGAGVNAQAVCPSVALRREVRSLSPADWAMTVDVLTRMNANGWTQWFSSLHQQNFMLIHGNEIFFPFHRRLLADFESVARRFNPRFAIPYWDVTRDYANMAASAVLSSRYIGGNGVAPNNCVVNGFPFNANLTYPNRHCLQRQFNNNGQIYTMYSPEHVLSVLQKATNMATFRPKIELSLHGSLHISLSGDMIQKWSPNDFAFWMHHANLDRVWFVWQMRNPAQNFWAADGKDSQGKPIGLSTRLPAYNTLIGDTMYPGRNGMCFTYDDYVSPATKRRSLEPRNRKCRHRDGGSGGILGPLKGLVDGVLADVNDIVGNSEQAVVGAIATGMPAHLHDKWFPNINNTATYTANDIPPNPLPPVAGPAAAPDTDTSGLQAPPAVPPCASEMDKPNDTLATDEPYVMFDAGVAGPKYPMANPYPFTKHLIKMHGYSEAEVKAAYAESLEFTRDMNAAKYQSPFAGGVASLISNLGNTVGNVLDSAGL</sequence>
<accession>A0A9W8LII4</accession>
<dbReference type="PROSITE" id="PS00497">
    <property type="entry name" value="TYROSINASE_1"/>
    <property type="match status" value="1"/>
</dbReference>
<protein>
    <recommendedName>
        <fullName evidence="5">Tyrosinase copper-binding domain-containing protein</fullName>
    </recommendedName>
</protein>
<evidence type="ECO:0000256" key="4">
    <source>
        <dbReference type="SAM" id="SignalP"/>
    </source>
</evidence>
<evidence type="ECO:0000313" key="6">
    <source>
        <dbReference type="EMBL" id="KAJ2780389.1"/>
    </source>
</evidence>
<gene>
    <name evidence="6" type="ORF">H4R18_003470</name>
</gene>
<evidence type="ECO:0000256" key="3">
    <source>
        <dbReference type="SAM" id="MobiDB-lite"/>
    </source>
</evidence>
<dbReference type="Gene3D" id="1.10.1280.10">
    <property type="entry name" value="Di-copper center containing domain from catechol oxidase"/>
    <property type="match status" value="1"/>
</dbReference>
<evidence type="ECO:0000256" key="2">
    <source>
        <dbReference type="ARBA" id="ARBA00023008"/>
    </source>
</evidence>
<dbReference type="AlphaFoldDB" id="A0A9W8LII4"/>
<evidence type="ECO:0000259" key="5">
    <source>
        <dbReference type="PROSITE" id="PS00497"/>
    </source>
</evidence>
<dbReference type="PRINTS" id="PR00092">
    <property type="entry name" value="TYROSINASE"/>
</dbReference>
<feature type="signal peptide" evidence="4">
    <location>
        <begin position="1"/>
        <end position="20"/>
    </location>
</feature>
<keyword evidence="7" id="KW-1185">Reference proteome</keyword>
<feature type="domain" description="Tyrosinase copper-binding" evidence="5">
    <location>
        <begin position="72"/>
        <end position="89"/>
    </location>
</feature>
<dbReference type="SUPFAM" id="SSF48056">
    <property type="entry name" value="Di-copper centre-containing domain"/>
    <property type="match status" value="1"/>
</dbReference>
<dbReference type="Proteomes" id="UP001140217">
    <property type="component" value="Unassembled WGS sequence"/>
</dbReference>
<organism evidence="6 7">
    <name type="scientific">Coemansia javaensis</name>
    <dbReference type="NCBI Taxonomy" id="2761396"/>
    <lineage>
        <taxon>Eukaryota</taxon>
        <taxon>Fungi</taxon>
        <taxon>Fungi incertae sedis</taxon>
        <taxon>Zoopagomycota</taxon>
        <taxon>Kickxellomycotina</taxon>
        <taxon>Kickxellomycetes</taxon>
        <taxon>Kickxellales</taxon>
        <taxon>Kickxellaceae</taxon>
        <taxon>Coemansia</taxon>
    </lineage>
</organism>
<dbReference type="InterPro" id="IPR008922">
    <property type="entry name" value="Di-copper_centre_dom_sf"/>
</dbReference>
<dbReference type="EMBL" id="JANBUL010000140">
    <property type="protein sequence ID" value="KAJ2780389.1"/>
    <property type="molecule type" value="Genomic_DNA"/>
</dbReference>
<name>A0A9W8LII4_9FUNG</name>
<feature type="region of interest" description="Disordered" evidence="3">
    <location>
        <begin position="364"/>
        <end position="390"/>
    </location>
</feature>
<comment type="caution">
    <text evidence="6">The sequence shown here is derived from an EMBL/GenBank/DDBJ whole genome shotgun (WGS) entry which is preliminary data.</text>
</comment>
<dbReference type="InterPro" id="IPR050316">
    <property type="entry name" value="Tyrosinase/Hemocyanin"/>
</dbReference>
<dbReference type="PANTHER" id="PTHR11474:SF126">
    <property type="entry name" value="TYROSINASE-LIKE PROTEIN TYR-1-RELATED"/>
    <property type="match status" value="1"/>
</dbReference>
<evidence type="ECO:0000256" key="1">
    <source>
        <dbReference type="ARBA" id="ARBA00022723"/>
    </source>
</evidence>
<dbReference type="GO" id="GO:0016491">
    <property type="term" value="F:oxidoreductase activity"/>
    <property type="evidence" value="ECO:0007669"/>
    <property type="project" value="InterPro"/>
</dbReference>
<reference evidence="6" key="1">
    <citation type="submission" date="2022-07" db="EMBL/GenBank/DDBJ databases">
        <title>Phylogenomic reconstructions and comparative analyses of Kickxellomycotina fungi.</title>
        <authorList>
            <person name="Reynolds N.K."/>
            <person name="Stajich J.E."/>
            <person name="Barry K."/>
            <person name="Grigoriev I.V."/>
            <person name="Crous P."/>
            <person name="Smith M.E."/>
        </authorList>
    </citation>
    <scope>NUCLEOTIDE SEQUENCE</scope>
    <source>
        <strain evidence="6">NBRC 105414</strain>
    </source>
</reference>